<dbReference type="Proteomes" id="UP000298179">
    <property type="component" value="Unassembled WGS sequence"/>
</dbReference>
<dbReference type="InterPro" id="IPR003772">
    <property type="entry name" value="YceD"/>
</dbReference>
<dbReference type="Pfam" id="PF02620">
    <property type="entry name" value="YceD"/>
    <property type="match status" value="1"/>
</dbReference>
<comment type="caution">
    <text evidence="2">The sequence shown here is derived from an EMBL/GenBank/DDBJ whole genome shotgun (WGS) entry which is preliminary data.</text>
</comment>
<feature type="region of interest" description="Disordered" evidence="1">
    <location>
        <begin position="153"/>
        <end position="186"/>
    </location>
</feature>
<protein>
    <submittedName>
        <fullName evidence="2">DUF177 domain-containing protein</fullName>
    </submittedName>
</protein>
<reference evidence="2 3" key="1">
    <citation type="submission" date="2019-03" db="EMBL/GenBank/DDBJ databases">
        <title>Jiella endophytica sp. nov., a novel endophytic bacterium isolated from root of Ficus microcarpa Linn. f.</title>
        <authorList>
            <person name="Tuo L."/>
        </authorList>
    </citation>
    <scope>NUCLEOTIDE SEQUENCE [LARGE SCALE GENOMIC DNA]</scope>
    <source>
        <strain evidence="2 3">CBS5Q-3</strain>
    </source>
</reference>
<organism evidence="2 3">
    <name type="scientific">Jiella endophytica</name>
    <dbReference type="NCBI Taxonomy" id="2558362"/>
    <lineage>
        <taxon>Bacteria</taxon>
        <taxon>Pseudomonadati</taxon>
        <taxon>Pseudomonadota</taxon>
        <taxon>Alphaproteobacteria</taxon>
        <taxon>Hyphomicrobiales</taxon>
        <taxon>Aurantimonadaceae</taxon>
        <taxon>Jiella</taxon>
    </lineage>
</organism>
<evidence type="ECO:0000256" key="1">
    <source>
        <dbReference type="SAM" id="MobiDB-lite"/>
    </source>
</evidence>
<keyword evidence="3" id="KW-1185">Reference proteome</keyword>
<name>A0A4Y8RLK4_9HYPH</name>
<accession>A0A4Y8RLK4</accession>
<evidence type="ECO:0000313" key="3">
    <source>
        <dbReference type="Proteomes" id="UP000298179"/>
    </source>
</evidence>
<dbReference type="EMBL" id="SOZD01000003">
    <property type="protein sequence ID" value="TFF23326.1"/>
    <property type="molecule type" value="Genomic_DNA"/>
</dbReference>
<proteinExistence type="predicted"/>
<sequence>MDGDRTTPLQLFLPVATLPQDGRRIDYAATPEELTAIAAALQIETARNVTAELLARPFRKDGARVTGRIAAILVQKSVVTLEPVIQSIDEPFEATFVREAKAPRRQQAETAEIIVDPEAEDPPESFVGDKIDLGAKLFETLVLALDPYPRRPGESFGAAAADEDEDDDVPSPFAALADFRKPERNG</sequence>
<gene>
    <name evidence="2" type="ORF">E3C22_12945</name>
</gene>
<dbReference type="AlphaFoldDB" id="A0A4Y8RLK4"/>
<dbReference type="OrthoDB" id="8443793at2"/>
<dbReference type="RefSeq" id="WP_134762432.1">
    <property type="nucleotide sequence ID" value="NZ_SOZD01000003.1"/>
</dbReference>
<evidence type="ECO:0000313" key="2">
    <source>
        <dbReference type="EMBL" id="TFF23326.1"/>
    </source>
</evidence>